<name>A0A069P604_9BURK</name>
<keyword evidence="1" id="KW-0472">Membrane</keyword>
<protein>
    <submittedName>
        <fullName evidence="2">Uncharacterized protein</fullName>
    </submittedName>
</protein>
<comment type="caution">
    <text evidence="2">The sequence shown here is derived from an EMBL/GenBank/DDBJ whole genome shotgun (WGS) entry which is preliminary data.</text>
</comment>
<reference evidence="2 3" key="1">
    <citation type="submission" date="2014-03" db="EMBL/GenBank/DDBJ databases">
        <title>Draft Genome Sequences of Four Burkholderia Strains.</title>
        <authorList>
            <person name="Liu X.Y."/>
            <person name="Li C.X."/>
            <person name="Xu J.H."/>
        </authorList>
    </citation>
    <scope>NUCLEOTIDE SEQUENCE [LARGE SCALE GENOMIC DNA]</scope>
    <source>
        <strain evidence="2 3">DSM 50014</strain>
    </source>
</reference>
<dbReference type="Proteomes" id="UP000027466">
    <property type="component" value="Unassembled WGS sequence"/>
</dbReference>
<sequence length="60" mass="6668">MDALIELSRHTWAVILLVAVPIGALVGFWVNIGTLRKAAQEREKLDLEIAKLKVDAADRE</sequence>
<keyword evidence="1" id="KW-0812">Transmembrane</keyword>
<evidence type="ECO:0000256" key="1">
    <source>
        <dbReference type="SAM" id="Phobius"/>
    </source>
</evidence>
<dbReference type="EMBL" id="JFHC01000332">
    <property type="protein sequence ID" value="KDR36003.1"/>
    <property type="molecule type" value="Genomic_DNA"/>
</dbReference>
<feature type="transmembrane region" description="Helical" evidence="1">
    <location>
        <begin position="12"/>
        <end position="32"/>
    </location>
</feature>
<dbReference type="AlphaFoldDB" id="A0A069P604"/>
<gene>
    <name evidence="2" type="ORF">BG61_21935</name>
</gene>
<dbReference type="STRING" id="60547.GCA_000751215_04876"/>
<evidence type="ECO:0000313" key="3">
    <source>
        <dbReference type="Proteomes" id="UP000027466"/>
    </source>
</evidence>
<dbReference type="RefSeq" id="WP_035936514.1">
    <property type="nucleotide sequence ID" value="NZ_CADFFX010000013.1"/>
</dbReference>
<keyword evidence="3" id="KW-1185">Reference proteome</keyword>
<accession>A0A069P604</accession>
<keyword evidence="1" id="KW-1133">Transmembrane helix</keyword>
<evidence type="ECO:0000313" key="2">
    <source>
        <dbReference type="EMBL" id="KDR36003.1"/>
    </source>
</evidence>
<organism evidence="2 3">
    <name type="scientific">Caballeronia glathei</name>
    <dbReference type="NCBI Taxonomy" id="60547"/>
    <lineage>
        <taxon>Bacteria</taxon>
        <taxon>Pseudomonadati</taxon>
        <taxon>Pseudomonadota</taxon>
        <taxon>Betaproteobacteria</taxon>
        <taxon>Burkholderiales</taxon>
        <taxon>Burkholderiaceae</taxon>
        <taxon>Caballeronia</taxon>
    </lineage>
</organism>
<proteinExistence type="predicted"/>